<evidence type="ECO:0000259" key="8">
    <source>
        <dbReference type="Pfam" id="PF17403"/>
    </source>
</evidence>
<dbReference type="AlphaFoldDB" id="A0A9Q8Z0F6"/>
<dbReference type="InterPro" id="IPR035367">
    <property type="entry name" value="Nrap_D2"/>
</dbReference>
<reference evidence="13" key="1">
    <citation type="submission" date="2021-12" db="EMBL/GenBank/DDBJ databases">
        <title>Curvularia clavata genome.</title>
        <authorList>
            <person name="Cao Y."/>
        </authorList>
    </citation>
    <scope>NUCLEOTIDE SEQUENCE</scope>
    <source>
        <strain evidence="13">Yc1106</strain>
    </source>
</reference>
<dbReference type="GO" id="GO:0003723">
    <property type="term" value="F:RNA binding"/>
    <property type="evidence" value="ECO:0007669"/>
    <property type="project" value="UniProtKB-KW"/>
</dbReference>
<dbReference type="InterPro" id="IPR035369">
    <property type="entry name" value="Nrap_D4"/>
</dbReference>
<name>A0A9Q8Z0F6_CURCL</name>
<dbReference type="GO" id="GO:0006364">
    <property type="term" value="P:rRNA processing"/>
    <property type="evidence" value="ECO:0007669"/>
    <property type="project" value="UniProtKB-KW"/>
</dbReference>
<accession>A0A9Q8Z0F6</accession>
<dbReference type="GO" id="GO:0034456">
    <property type="term" value="C:UTP-C complex"/>
    <property type="evidence" value="ECO:0007669"/>
    <property type="project" value="TreeGrafter"/>
</dbReference>
<feature type="domain" description="Nrap protein" evidence="7">
    <location>
        <begin position="272"/>
        <end position="416"/>
    </location>
</feature>
<dbReference type="Proteomes" id="UP001056012">
    <property type="component" value="Chromosome 1"/>
</dbReference>
<keyword evidence="5" id="KW-0690">Ribosome biogenesis</keyword>
<comment type="subcellular location">
    <subcellularLocation>
        <location evidence="1 5">Nucleus</location>
        <location evidence="1 5">Nucleolus</location>
    </subcellularLocation>
</comment>
<evidence type="ECO:0000259" key="12">
    <source>
        <dbReference type="Pfam" id="PF17407"/>
    </source>
</evidence>
<dbReference type="VEuPathDB" id="FungiDB:yc1106_00519"/>
<dbReference type="Pfam" id="PF17407">
    <property type="entry name" value="Nrap_D6"/>
    <property type="match status" value="1"/>
</dbReference>
<dbReference type="Gene3D" id="3.30.70.3020">
    <property type="match status" value="1"/>
</dbReference>
<dbReference type="GO" id="GO:0032040">
    <property type="term" value="C:small-subunit processome"/>
    <property type="evidence" value="ECO:0007669"/>
    <property type="project" value="TreeGrafter"/>
</dbReference>
<keyword evidence="3 5" id="KW-0694">RNA-binding</keyword>
<evidence type="ECO:0000256" key="4">
    <source>
        <dbReference type="ARBA" id="ARBA00023242"/>
    </source>
</evidence>
<organism evidence="13 14">
    <name type="scientific">Curvularia clavata</name>
    <dbReference type="NCBI Taxonomy" id="95742"/>
    <lineage>
        <taxon>Eukaryota</taxon>
        <taxon>Fungi</taxon>
        <taxon>Dikarya</taxon>
        <taxon>Ascomycota</taxon>
        <taxon>Pezizomycotina</taxon>
        <taxon>Dothideomycetes</taxon>
        <taxon>Pleosporomycetidae</taxon>
        <taxon>Pleosporales</taxon>
        <taxon>Pleosporineae</taxon>
        <taxon>Pleosporaceae</taxon>
        <taxon>Curvularia</taxon>
    </lineage>
</organism>
<dbReference type="PANTHER" id="PTHR17972:SF0">
    <property type="entry name" value="NUCLEOLAR PROTEIN 6"/>
    <property type="match status" value="1"/>
</dbReference>
<evidence type="ECO:0000256" key="5">
    <source>
        <dbReference type="RuleBase" id="RU364032"/>
    </source>
</evidence>
<keyword evidence="14" id="KW-1185">Reference proteome</keyword>
<evidence type="ECO:0000256" key="2">
    <source>
        <dbReference type="ARBA" id="ARBA00006674"/>
    </source>
</evidence>
<feature type="domain" description="Nrap protein" evidence="10">
    <location>
        <begin position="738"/>
        <end position="925"/>
    </location>
</feature>
<protein>
    <recommendedName>
        <fullName evidence="5">U3 small nucleolar RNA-associated protein 22</fullName>
    </recommendedName>
</protein>
<feature type="compositionally biased region" description="Acidic residues" evidence="6">
    <location>
        <begin position="75"/>
        <end position="121"/>
    </location>
</feature>
<dbReference type="EMBL" id="CP089274">
    <property type="protein sequence ID" value="USP73245.1"/>
    <property type="molecule type" value="Genomic_DNA"/>
</dbReference>
<evidence type="ECO:0000256" key="6">
    <source>
        <dbReference type="SAM" id="MobiDB-lite"/>
    </source>
</evidence>
<dbReference type="Pfam" id="PF03813">
    <property type="entry name" value="Nrap"/>
    <property type="match status" value="1"/>
</dbReference>
<dbReference type="InterPro" id="IPR035370">
    <property type="entry name" value="Nrap_D5"/>
</dbReference>
<gene>
    <name evidence="13" type="ORF">yc1106_00519</name>
</gene>
<evidence type="ECO:0000259" key="10">
    <source>
        <dbReference type="Pfam" id="PF17405"/>
    </source>
</evidence>
<keyword evidence="5" id="KW-0687">Ribonucleoprotein</keyword>
<dbReference type="InterPro" id="IPR035368">
    <property type="entry name" value="Nrap_D3"/>
</dbReference>
<evidence type="ECO:0000259" key="9">
    <source>
        <dbReference type="Pfam" id="PF17404"/>
    </source>
</evidence>
<keyword evidence="4 5" id="KW-0539">Nucleus</keyword>
<dbReference type="InterPro" id="IPR005554">
    <property type="entry name" value="NOL6/Upt22"/>
</dbReference>
<evidence type="ECO:0000259" key="11">
    <source>
        <dbReference type="Pfam" id="PF17406"/>
    </source>
</evidence>
<proteinExistence type="inferred from homology"/>
<feature type="region of interest" description="Disordered" evidence="6">
    <location>
        <begin position="30"/>
        <end position="153"/>
    </location>
</feature>
<dbReference type="Gene3D" id="1.10.1410.10">
    <property type="match status" value="2"/>
</dbReference>
<feature type="domain" description="Nrap protein" evidence="8">
    <location>
        <begin position="420"/>
        <end position="562"/>
    </location>
</feature>
<dbReference type="Pfam" id="PF17403">
    <property type="entry name" value="Nrap_D2"/>
    <property type="match status" value="1"/>
</dbReference>
<dbReference type="GO" id="GO:0006409">
    <property type="term" value="P:tRNA export from nucleus"/>
    <property type="evidence" value="ECO:0007669"/>
    <property type="project" value="TreeGrafter"/>
</dbReference>
<dbReference type="Pfam" id="PF17405">
    <property type="entry name" value="Nrap_D4"/>
    <property type="match status" value="1"/>
</dbReference>
<dbReference type="OrthoDB" id="10251401at2759"/>
<feature type="domain" description="Nrap protein" evidence="11">
    <location>
        <begin position="927"/>
        <end position="1088"/>
    </location>
</feature>
<dbReference type="Pfam" id="PF17404">
    <property type="entry name" value="Nrap_D3"/>
    <property type="match status" value="1"/>
</dbReference>
<dbReference type="InterPro" id="IPR035082">
    <property type="entry name" value="Nrap_D1"/>
</dbReference>
<dbReference type="Pfam" id="PF17406">
    <property type="entry name" value="Nrap_D5"/>
    <property type="match status" value="1"/>
</dbReference>
<dbReference type="GO" id="GO:0032545">
    <property type="term" value="C:CURI complex"/>
    <property type="evidence" value="ECO:0007669"/>
    <property type="project" value="TreeGrafter"/>
</dbReference>
<evidence type="ECO:0000313" key="14">
    <source>
        <dbReference type="Proteomes" id="UP001056012"/>
    </source>
</evidence>
<evidence type="ECO:0000256" key="1">
    <source>
        <dbReference type="ARBA" id="ARBA00004604"/>
    </source>
</evidence>
<feature type="compositionally biased region" description="Basic and acidic residues" evidence="6">
    <location>
        <begin position="122"/>
        <end position="135"/>
    </location>
</feature>
<dbReference type="Gene3D" id="3.30.70.3030">
    <property type="match status" value="1"/>
</dbReference>
<feature type="domain" description="Nrap protein" evidence="12">
    <location>
        <begin position="1119"/>
        <end position="1247"/>
    </location>
</feature>
<evidence type="ECO:0000259" key="7">
    <source>
        <dbReference type="Pfam" id="PF03813"/>
    </source>
</evidence>
<comment type="similarity">
    <text evidence="2 5">Belongs to the NRAP family.</text>
</comment>
<sequence length="1251" mass="140080">MSSHDPNIWASLLIDKALPREKFLRNFASHATTITTRKMAPPAIKRRKLEHSDPEAESDGSFVDFEETNGGVESDGSDAEDAPNESDDVSMDGAQEMDDDNDDDDEDGDEDKDDDMSEDGEKDSKVDRRAQESKKQTVVGKATSAAKPPKRPALSLQDGVYTAESFKSNMFKLQVDELLDQVKLKYGKKEAPAENAMRTLKNIIEQIPSRDPLPIVEAEKALKSAGIAVPFPSPRPPKDALYKLQYERPVSINATGSYPLKTATRAEERFAIDLVVTMPKNLFQEKDYLNYRYFYKRAYYLACLAAGIKASKEHKFDLVFDRLNGNQLQPVLVVRPSNGGADDFSISKCHINVLVALPEHIFPQSKLLPTSNCVRPKGSEDEASSKTLNATPFYNNSLQADANITSYLKLLHSTASKAEAFKDACILGRVWLKQRGFGSQIRKGGFGNFEWAAIMAILLQPNAGTGAQSVSPAFSSYQLFKSTLQFLSRGDLTKKPFIFQATNITIPKTETAPIVFDGPRGQNVLFKMTTWSYKRLQSEAKATVDMLSDTVFDQFDAAFILKNEWLKYRYDATLEIPLASLGLEAGSNEYDSKLGETCRKIYSTLTRALTDRITAISFTMPEEESWSISSRRPQEKQNRSILVNFVTDPANATRTVDHGPSAENKQEAAIFRKFWGEKAELRRFKDGSILESVVWMVKDSPASVMEQIVLYILGRHISMQVSEQAHFTSDVFGHLVTAGRMQGQSGTAPFLPIMNAFSAMEKDIRDLEELPLQLRHLRAADPQLRYASVDVPAAGHAPASVVLQFEGSGRWPDDLCAIQRTKIAFLLRMAELLHKLESGYVARVGMENPSQPAQNQAFLDVTVATGFTFRIRIYHDREPTLFDRQIKDKSLDAQSRESAAASLALYKREFIQSPQHSQALQTLCTRYPALSPAIRVTKKWFASHLLAPHFLPELIELLVIRTFLQPQPWPVPSTATTGFLRTLSWISRWDWRHVPLIVDFSTSFSANPANLEDTSLKGMKSEDLDRLRTRFEAWRRIDPAMNRVVLFAATNLDEEGTTWTDKGKPEKVVAARLTALSKAATQAVRADEDRLLRHISRNKDTSKSNEPLSPESLFVPSISEFDIVISISSKYSLKSAKSRKATLQFKNLDLQKLSASPLPMATPLPQLFAEELSEIYGEAILWFWDPETLDKIVGLWNPVVTGQRSWKIKAGWNSLPVGKKDAVEIKANREAIVHEVRRLGGELIKSIEVKG</sequence>
<dbReference type="InterPro" id="IPR035371">
    <property type="entry name" value="Nrap_D6"/>
</dbReference>
<evidence type="ECO:0000313" key="13">
    <source>
        <dbReference type="EMBL" id="USP73245.1"/>
    </source>
</evidence>
<feature type="domain" description="Nrap protein" evidence="9">
    <location>
        <begin position="568"/>
        <end position="717"/>
    </location>
</feature>
<keyword evidence="5" id="KW-0698">rRNA processing</keyword>
<dbReference type="PANTHER" id="PTHR17972">
    <property type="entry name" value="NUCLEOLAR RNA-ASSOCIATED PROTEIN"/>
    <property type="match status" value="1"/>
</dbReference>
<evidence type="ECO:0000256" key="3">
    <source>
        <dbReference type="ARBA" id="ARBA00022884"/>
    </source>
</evidence>